<feature type="region of interest" description="Disordered" evidence="1">
    <location>
        <begin position="265"/>
        <end position="286"/>
    </location>
</feature>
<feature type="region of interest" description="Disordered" evidence="1">
    <location>
        <begin position="103"/>
        <end position="125"/>
    </location>
</feature>
<evidence type="ECO:0000256" key="2">
    <source>
        <dbReference type="SAM" id="Phobius"/>
    </source>
</evidence>
<keyword evidence="2" id="KW-0812">Transmembrane</keyword>
<feature type="compositionally biased region" description="Polar residues" evidence="1">
    <location>
        <begin position="144"/>
        <end position="157"/>
    </location>
</feature>
<proteinExistence type="predicted"/>
<feature type="compositionally biased region" description="Low complexity" evidence="1">
    <location>
        <begin position="163"/>
        <end position="215"/>
    </location>
</feature>
<dbReference type="EMBL" id="JAJGCB010000002">
    <property type="protein sequence ID" value="KAJ8994288.1"/>
    <property type="molecule type" value="Genomic_DNA"/>
</dbReference>
<keyword evidence="2" id="KW-0472">Membrane</keyword>
<feature type="transmembrane region" description="Helical" evidence="2">
    <location>
        <begin position="227"/>
        <end position="250"/>
    </location>
</feature>
<organism evidence="3 4">
    <name type="scientific">Exophiala dermatitidis</name>
    <name type="common">Black yeast-like fungus</name>
    <name type="synonym">Wangiella dermatitidis</name>
    <dbReference type="NCBI Taxonomy" id="5970"/>
    <lineage>
        <taxon>Eukaryota</taxon>
        <taxon>Fungi</taxon>
        <taxon>Dikarya</taxon>
        <taxon>Ascomycota</taxon>
        <taxon>Pezizomycotina</taxon>
        <taxon>Eurotiomycetes</taxon>
        <taxon>Chaetothyriomycetidae</taxon>
        <taxon>Chaetothyriales</taxon>
        <taxon>Herpotrichiellaceae</taxon>
        <taxon>Exophiala</taxon>
    </lineage>
</organism>
<sequence length="286" mass="30679">MNLKRRTHSVRQHWSWHPPLDFRPTQGTYRSRPEAWRTSLHKPQKATIDPMHPEPMPLPDNSLSITSNPTAWNPEHPPPDFSPAAWRPPSWLSSVYWQDSSASDDATWQSRPPQAPTAAKATAPEFASVSVSASNTYDYPSTLSPEFASSSSLTESTPVPIRSSLTETTLSSRSSLMSTLNPTTSTAADTITPSSSPSPILPTTTSSPSDLAKTVSSPTSALSAATLYIVLGIFLLFGILCVLVTSPGLFERMRRKRNIRRARAAAAAGNSGSGIGAGSAGPELNP</sequence>
<dbReference type="AlphaFoldDB" id="A0AAN6IY32"/>
<reference evidence="3" key="1">
    <citation type="submission" date="2023-01" db="EMBL/GenBank/DDBJ databases">
        <title>Exophiala dermititidis isolated from Cystic Fibrosis Patient.</title>
        <authorList>
            <person name="Kurbessoian T."/>
            <person name="Crocker A."/>
            <person name="Murante D."/>
            <person name="Hogan D.A."/>
            <person name="Stajich J.E."/>
        </authorList>
    </citation>
    <scope>NUCLEOTIDE SEQUENCE</scope>
    <source>
        <strain evidence="3">Ex8</strain>
    </source>
</reference>
<evidence type="ECO:0000256" key="1">
    <source>
        <dbReference type="SAM" id="MobiDB-lite"/>
    </source>
</evidence>
<dbReference type="Proteomes" id="UP001161757">
    <property type="component" value="Unassembled WGS sequence"/>
</dbReference>
<evidence type="ECO:0000313" key="4">
    <source>
        <dbReference type="Proteomes" id="UP001161757"/>
    </source>
</evidence>
<evidence type="ECO:0000313" key="3">
    <source>
        <dbReference type="EMBL" id="KAJ8994288.1"/>
    </source>
</evidence>
<gene>
    <name evidence="3" type="ORF">HRR80_001011</name>
</gene>
<protein>
    <recommendedName>
        <fullName evidence="5">Transmembrane protein</fullName>
    </recommendedName>
</protein>
<evidence type="ECO:0008006" key="5">
    <source>
        <dbReference type="Google" id="ProtNLM"/>
    </source>
</evidence>
<feature type="compositionally biased region" description="Polar residues" evidence="1">
    <location>
        <begin position="61"/>
        <end position="71"/>
    </location>
</feature>
<comment type="caution">
    <text evidence="3">The sequence shown here is derived from an EMBL/GenBank/DDBJ whole genome shotgun (WGS) entry which is preliminary data.</text>
</comment>
<feature type="region of interest" description="Disordered" evidence="1">
    <location>
        <begin position="144"/>
        <end position="215"/>
    </location>
</feature>
<keyword evidence="2" id="KW-1133">Transmembrane helix</keyword>
<name>A0AAN6IY32_EXODE</name>
<feature type="region of interest" description="Disordered" evidence="1">
    <location>
        <begin position="21"/>
        <end position="84"/>
    </location>
</feature>
<accession>A0AAN6IY32</accession>